<protein>
    <submittedName>
        <fullName evidence="2">Predicted protein</fullName>
    </submittedName>
</protein>
<reference evidence="2" key="1">
    <citation type="journal article" date="2011" name="Plant Physiol.">
        <title>Comprehensive sequence analysis of 24,783 barley full-length cDNAs derived from 12 clone libraries.</title>
        <authorList>
            <person name="Matsumoto T."/>
            <person name="Tanaka T."/>
            <person name="Sakai H."/>
            <person name="Amano N."/>
            <person name="Kanamori H."/>
            <person name="Kurita K."/>
            <person name="Kikuta A."/>
            <person name="Kamiya K."/>
            <person name="Yamamoto M."/>
            <person name="Ikawa H."/>
            <person name="Fujii N."/>
            <person name="Hori K."/>
            <person name="Itoh T."/>
            <person name="Sato K."/>
        </authorList>
    </citation>
    <scope>NUCLEOTIDE SEQUENCE</scope>
    <source>
        <tissue evidence="2">Leaf</tissue>
    </source>
</reference>
<sequence>MQCQLLTEGPVRHGGRAADELGVLVDDGEGVGAGEEVEVEDAADDLVGDVGPAVEHVHAVAAEQEHAVRGPRWPHVHVEGVRAVEVDVHVGRADVGVPEREGVVVPQPERALRVLAQPVQRRTARRQRRRHLQVLVPEDEAGGGVEEDVAGGAAGHGEAERGGVDGEHEVRARGGQDAAALEWRRGGGRRVVEDVRRRGARDDVLRHLPSRVVGVGDAHAQPAVRLEAAIGMANEMVSI</sequence>
<evidence type="ECO:0000313" key="2">
    <source>
        <dbReference type="EMBL" id="BAJ86397.1"/>
    </source>
</evidence>
<name>F2CU76_HORVV</name>
<accession>F2CU76</accession>
<proteinExistence type="evidence at transcript level"/>
<feature type="compositionally biased region" description="Acidic residues" evidence="1">
    <location>
        <begin position="137"/>
        <end position="149"/>
    </location>
</feature>
<dbReference type="EMBL" id="AK355178">
    <property type="protein sequence ID" value="BAJ86397.1"/>
    <property type="molecule type" value="mRNA"/>
</dbReference>
<dbReference type="AlphaFoldDB" id="F2CU76"/>
<organism evidence="2">
    <name type="scientific">Hordeum vulgare subsp. vulgare</name>
    <name type="common">Domesticated barley</name>
    <dbReference type="NCBI Taxonomy" id="112509"/>
    <lineage>
        <taxon>Eukaryota</taxon>
        <taxon>Viridiplantae</taxon>
        <taxon>Streptophyta</taxon>
        <taxon>Embryophyta</taxon>
        <taxon>Tracheophyta</taxon>
        <taxon>Spermatophyta</taxon>
        <taxon>Magnoliopsida</taxon>
        <taxon>Liliopsida</taxon>
        <taxon>Poales</taxon>
        <taxon>Poaceae</taxon>
        <taxon>BOP clade</taxon>
        <taxon>Pooideae</taxon>
        <taxon>Triticodae</taxon>
        <taxon>Triticeae</taxon>
        <taxon>Hordeinae</taxon>
        <taxon>Hordeum</taxon>
    </lineage>
</organism>
<feature type="region of interest" description="Disordered" evidence="1">
    <location>
        <begin position="137"/>
        <end position="178"/>
    </location>
</feature>
<feature type="compositionally biased region" description="Basic and acidic residues" evidence="1">
    <location>
        <begin position="157"/>
        <end position="174"/>
    </location>
</feature>
<evidence type="ECO:0000256" key="1">
    <source>
        <dbReference type="SAM" id="MobiDB-lite"/>
    </source>
</evidence>